<dbReference type="Gene3D" id="3.40.50.12780">
    <property type="entry name" value="N-terminal domain of ligase-like"/>
    <property type="match status" value="1"/>
</dbReference>
<feature type="domain" description="AMP-dependent synthetase/ligase" evidence="3">
    <location>
        <begin position="210"/>
        <end position="347"/>
    </location>
</feature>
<accession>A0A8S1CK60</accession>
<dbReference type="OrthoDB" id="10253869at2759"/>
<evidence type="ECO:0000313" key="4">
    <source>
        <dbReference type="EMBL" id="CAB3369218.1"/>
    </source>
</evidence>
<keyword evidence="5" id="KW-1185">Reference proteome</keyword>
<dbReference type="PROSITE" id="PS00455">
    <property type="entry name" value="AMP_BINDING"/>
    <property type="match status" value="1"/>
</dbReference>
<organism evidence="4 5">
    <name type="scientific">Cloeon dipterum</name>
    <dbReference type="NCBI Taxonomy" id="197152"/>
    <lineage>
        <taxon>Eukaryota</taxon>
        <taxon>Metazoa</taxon>
        <taxon>Ecdysozoa</taxon>
        <taxon>Arthropoda</taxon>
        <taxon>Hexapoda</taxon>
        <taxon>Insecta</taxon>
        <taxon>Pterygota</taxon>
        <taxon>Palaeoptera</taxon>
        <taxon>Ephemeroptera</taxon>
        <taxon>Pisciforma</taxon>
        <taxon>Baetidae</taxon>
        <taxon>Cloeon</taxon>
    </lineage>
</organism>
<evidence type="ECO:0000313" key="5">
    <source>
        <dbReference type="Proteomes" id="UP000494165"/>
    </source>
</evidence>
<reference evidence="4 5" key="1">
    <citation type="submission" date="2020-04" db="EMBL/GenBank/DDBJ databases">
        <authorList>
            <person name="Alioto T."/>
            <person name="Alioto T."/>
            <person name="Gomez Garrido J."/>
        </authorList>
    </citation>
    <scope>NUCLEOTIDE SEQUENCE [LARGE SCALE GENOMIC DNA]</scope>
</reference>
<dbReference type="AlphaFoldDB" id="A0A8S1CK60"/>
<gene>
    <name evidence="4" type="ORF">CLODIP_2_CD05691</name>
</gene>
<protein>
    <recommendedName>
        <fullName evidence="3">AMP-dependent synthetase/ligase domain-containing protein</fullName>
    </recommendedName>
</protein>
<dbReference type="EMBL" id="CADEPI010000044">
    <property type="protein sequence ID" value="CAB3369218.1"/>
    <property type="molecule type" value="Genomic_DNA"/>
</dbReference>
<dbReference type="SUPFAM" id="SSF56801">
    <property type="entry name" value="Acetyl-CoA synthetase-like"/>
    <property type="match status" value="1"/>
</dbReference>
<keyword evidence="2" id="KW-0576">Peroxisome</keyword>
<evidence type="ECO:0000256" key="2">
    <source>
        <dbReference type="ARBA" id="ARBA00023140"/>
    </source>
</evidence>
<evidence type="ECO:0000256" key="1">
    <source>
        <dbReference type="ARBA" id="ARBA00004275"/>
    </source>
</evidence>
<dbReference type="InterPro" id="IPR000873">
    <property type="entry name" value="AMP-dep_synth/lig_dom"/>
</dbReference>
<name>A0A8S1CK60_9INSE</name>
<evidence type="ECO:0000259" key="3">
    <source>
        <dbReference type="Pfam" id="PF00501"/>
    </source>
</evidence>
<sequence length="381" mass="42708">MDKTDKRWVVDTSTGTTVYFKDIDPHSRNVGSALTRLGFKNRDILYFVTYETSVLYLIQLGIWRIGGGTRGGFQGEAPEEFARQLRESKSRFVLVDKETYPKILEAVKLLSWLVTVISFDDVCNPDVVLVKSLIEDDGTALPEKVDIKPKENIICIPNTSGSTGLPKGVCHTHFSFTTLNFDPKAVDVFSGPFMTPMSNYANGSYMENYFELMVKNKPGNVLMYPFVANWFARCDDIGKYDLSILQLITIVGSVLDPTTAQLINQKLLGAKIVLFYGMTEMINVSNTLLDTLEYEIANEKIATKENQGKLVPYVVAKILDVNTGNILGPNERGELYINSPMLMKGYLKEGHEVPVLENVTEDGFYKTGDIAFFDENSNIYI</sequence>
<dbReference type="Pfam" id="PF00501">
    <property type="entry name" value="AMP-binding"/>
    <property type="match status" value="2"/>
</dbReference>
<proteinExistence type="predicted"/>
<dbReference type="InterPro" id="IPR020845">
    <property type="entry name" value="AMP-binding_CS"/>
</dbReference>
<comment type="caution">
    <text evidence="4">The sequence shown here is derived from an EMBL/GenBank/DDBJ whole genome shotgun (WGS) entry which is preliminary data.</text>
</comment>
<dbReference type="PANTHER" id="PTHR24096">
    <property type="entry name" value="LONG-CHAIN-FATTY-ACID--COA LIGASE"/>
    <property type="match status" value="1"/>
</dbReference>
<dbReference type="Proteomes" id="UP000494165">
    <property type="component" value="Unassembled WGS sequence"/>
</dbReference>
<feature type="domain" description="AMP-dependent synthetase/ligase" evidence="3">
    <location>
        <begin position="5"/>
        <end position="179"/>
    </location>
</feature>
<dbReference type="InterPro" id="IPR042099">
    <property type="entry name" value="ANL_N_sf"/>
</dbReference>
<comment type="subcellular location">
    <subcellularLocation>
        <location evidence="1">Peroxisome</location>
    </subcellularLocation>
</comment>
<dbReference type="GO" id="GO:0005777">
    <property type="term" value="C:peroxisome"/>
    <property type="evidence" value="ECO:0007669"/>
    <property type="project" value="UniProtKB-SubCell"/>
</dbReference>